<dbReference type="Pfam" id="PF01476">
    <property type="entry name" value="LysM"/>
    <property type="match status" value="1"/>
</dbReference>
<dbReference type="SUPFAM" id="SSF54106">
    <property type="entry name" value="LysM domain"/>
    <property type="match status" value="1"/>
</dbReference>
<feature type="chain" id="PRO_5036801754" evidence="2">
    <location>
        <begin position="33"/>
        <end position="170"/>
    </location>
</feature>
<evidence type="ECO:0000256" key="1">
    <source>
        <dbReference type="SAM" id="MobiDB-lite"/>
    </source>
</evidence>
<dbReference type="Gene3D" id="3.10.350.10">
    <property type="entry name" value="LysM domain"/>
    <property type="match status" value="1"/>
</dbReference>
<dbReference type="EMBL" id="CP071696">
    <property type="protein sequence ID" value="QTX05949.1"/>
    <property type="molecule type" value="Genomic_DNA"/>
</dbReference>
<dbReference type="KEGG" id="aarc:G127AT_07110"/>
<dbReference type="Proteomes" id="UP000671914">
    <property type="component" value="Chromosome"/>
</dbReference>
<dbReference type="RefSeq" id="WP_210901418.1">
    <property type="nucleotide sequence ID" value="NZ_CP071696.1"/>
</dbReference>
<evidence type="ECO:0000313" key="4">
    <source>
        <dbReference type="EMBL" id="QTX05949.1"/>
    </source>
</evidence>
<keyword evidence="2" id="KW-0732">Signal</keyword>
<organism evidence="4 5">
    <name type="scientific">Agromyces archimandritae</name>
    <dbReference type="NCBI Taxonomy" id="2781962"/>
    <lineage>
        <taxon>Bacteria</taxon>
        <taxon>Bacillati</taxon>
        <taxon>Actinomycetota</taxon>
        <taxon>Actinomycetes</taxon>
        <taxon>Micrococcales</taxon>
        <taxon>Microbacteriaceae</taxon>
        <taxon>Agromyces</taxon>
    </lineage>
</organism>
<evidence type="ECO:0000313" key="5">
    <source>
        <dbReference type="Proteomes" id="UP000671914"/>
    </source>
</evidence>
<proteinExistence type="predicted"/>
<reference evidence="4" key="1">
    <citation type="submission" date="2021-03" db="EMBL/GenBank/DDBJ databases">
        <title>Agromyces archimandritus sp. nov., isolated from the cockroach Archimandrita tessellata.</title>
        <authorList>
            <person name="Guzman J."/>
            <person name="Ortuzar M."/>
            <person name="Poehlein A."/>
            <person name="Daniel R."/>
            <person name="Trujillo M."/>
            <person name="Vilcinskas A."/>
        </authorList>
    </citation>
    <scope>NUCLEOTIDE SEQUENCE</scope>
    <source>
        <strain evidence="4">G127AT</strain>
    </source>
</reference>
<feature type="signal peptide" evidence="2">
    <location>
        <begin position="1"/>
        <end position="32"/>
    </location>
</feature>
<name>A0A975FPK8_9MICO</name>
<protein>
    <submittedName>
        <fullName evidence="4">LysM peptidoglycan-binding domain-containing protein</fullName>
    </submittedName>
</protein>
<feature type="domain" description="LysM" evidence="3">
    <location>
        <begin position="116"/>
        <end position="162"/>
    </location>
</feature>
<dbReference type="SMART" id="SM00257">
    <property type="entry name" value="LysM"/>
    <property type="match status" value="1"/>
</dbReference>
<dbReference type="PROSITE" id="PS51782">
    <property type="entry name" value="LYSM"/>
    <property type="match status" value="1"/>
</dbReference>
<feature type="region of interest" description="Disordered" evidence="1">
    <location>
        <begin position="58"/>
        <end position="114"/>
    </location>
</feature>
<evidence type="ECO:0000259" key="3">
    <source>
        <dbReference type="PROSITE" id="PS51782"/>
    </source>
</evidence>
<accession>A0A975FPK8</accession>
<dbReference type="CDD" id="cd00118">
    <property type="entry name" value="LysM"/>
    <property type="match status" value="1"/>
</dbReference>
<feature type="compositionally biased region" description="Low complexity" evidence="1">
    <location>
        <begin position="75"/>
        <end position="87"/>
    </location>
</feature>
<gene>
    <name evidence="4" type="ORF">G127AT_07110</name>
</gene>
<dbReference type="InterPro" id="IPR018392">
    <property type="entry name" value="LysM"/>
</dbReference>
<keyword evidence="5" id="KW-1185">Reference proteome</keyword>
<sequence length="170" mass="17902">MRPRRPPRPVHRSALGGALALLATGAAALVLAACTAPEAPPAVTETVVVTETAFVTVTAEPPPAPEPDPAEAADPEAPAPSPNDAAPVYEWGAAYDNGPRPGANGAPEVDETGEPERYSVVSGDSFFDIAQRFDLPQQQLLRMNPQIYDYGDTVYIGQLLNLDWQKTGVG</sequence>
<evidence type="ECO:0000256" key="2">
    <source>
        <dbReference type="SAM" id="SignalP"/>
    </source>
</evidence>
<dbReference type="PROSITE" id="PS51257">
    <property type="entry name" value="PROKAR_LIPOPROTEIN"/>
    <property type="match status" value="1"/>
</dbReference>
<dbReference type="AlphaFoldDB" id="A0A975FPK8"/>
<dbReference type="InterPro" id="IPR036779">
    <property type="entry name" value="LysM_dom_sf"/>
</dbReference>